<evidence type="ECO:0000256" key="3">
    <source>
        <dbReference type="ARBA" id="ARBA00023002"/>
    </source>
</evidence>
<keyword evidence="3 6" id="KW-0560">Oxidoreductase</keyword>
<evidence type="ECO:0000256" key="1">
    <source>
        <dbReference type="ARBA" id="ARBA00022630"/>
    </source>
</evidence>
<dbReference type="GO" id="GO:0046306">
    <property type="term" value="P:alkanesulfonate catabolic process"/>
    <property type="evidence" value="ECO:0007669"/>
    <property type="project" value="TreeGrafter"/>
</dbReference>
<gene>
    <name evidence="6" type="ORF">NCTC1935_04256</name>
</gene>
<evidence type="ECO:0000256" key="2">
    <source>
        <dbReference type="ARBA" id="ARBA00022643"/>
    </source>
</evidence>
<accession>A0A449H5F9</accession>
<reference evidence="6" key="1">
    <citation type="submission" date="2019-02" db="EMBL/GenBank/DDBJ databases">
        <authorList>
            <consortium name="Pathogen Informatics"/>
        </authorList>
    </citation>
    <scope>NUCLEOTIDE SEQUENCE</scope>
    <source>
        <strain evidence="6">3012STDY6733949</strain>
    </source>
</reference>
<dbReference type="InterPro" id="IPR011251">
    <property type="entry name" value="Luciferase-like_dom"/>
</dbReference>
<protein>
    <submittedName>
        <fullName evidence="6">Phthiodiolone/phenolphthiodiolone dimycocerosates ketoreductase</fullName>
        <ecNumber evidence="6">1.2.-.-</ecNumber>
    </submittedName>
</protein>
<keyword evidence="1" id="KW-0285">Flavoprotein</keyword>
<evidence type="ECO:0000313" key="6">
    <source>
        <dbReference type="EMBL" id="VFA86402.1"/>
    </source>
</evidence>
<dbReference type="OMA" id="VDIAFNW"/>
<dbReference type="InterPro" id="IPR050172">
    <property type="entry name" value="SsuD_RutA_monooxygenase"/>
</dbReference>
<keyword evidence="4" id="KW-0503">Monooxygenase</keyword>
<dbReference type="GO" id="GO:0008726">
    <property type="term" value="F:alkanesulfonate monooxygenase activity"/>
    <property type="evidence" value="ECO:0007669"/>
    <property type="project" value="TreeGrafter"/>
</dbReference>
<dbReference type="PANTHER" id="PTHR42847:SF8">
    <property type="entry name" value="CONSERVED PROTEIN"/>
    <property type="match status" value="1"/>
</dbReference>
<dbReference type="RefSeq" id="WP_011212072.1">
    <property type="nucleotide sequence ID" value="NZ_CAACYE020000001.1"/>
</dbReference>
<evidence type="ECO:0000259" key="5">
    <source>
        <dbReference type="Pfam" id="PF00296"/>
    </source>
</evidence>
<dbReference type="SUPFAM" id="SSF51679">
    <property type="entry name" value="Bacterial luciferase-like"/>
    <property type="match status" value="1"/>
</dbReference>
<dbReference type="GeneID" id="61136106"/>
<dbReference type="EMBL" id="CAACYE010000005">
    <property type="protein sequence ID" value="VFA86402.1"/>
    <property type="molecule type" value="Genomic_DNA"/>
</dbReference>
<dbReference type="PANTHER" id="PTHR42847">
    <property type="entry name" value="ALKANESULFONATE MONOOXYGENASE"/>
    <property type="match status" value="1"/>
</dbReference>
<sequence>MSRPVRIGVQLQPQHAPDYGRIRDAVLRAEDAGVDIVFNWDHFYPLTGDPDGAHFECWTMLGAFAEQTERVEIGALVTGGGYRNPDLLADMARTVDHISGGRLILGIGGGWFQKDYTEYGYEFGTPGTRLNLLKQNMERITARLRALNPAPLRDIPILIGGGGERKTLRLVAEYADIWHSFSDLDTLARKNKILADHAAAAGTDAARIERSVQWPGLDQAPAYLAAGVSLFTIGTSGPDYDLSEVDTALRWRDEVNPPDVSGAA</sequence>
<name>A0A449H5F9_NOCFR</name>
<proteinExistence type="predicted"/>
<feature type="domain" description="Luciferase-like" evidence="5">
    <location>
        <begin position="12"/>
        <end position="213"/>
    </location>
</feature>
<evidence type="ECO:0000256" key="4">
    <source>
        <dbReference type="ARBA" id="ARBA00023033"/>
    </source>
</evidence>
<dbReference type="Gene3D" id="3.20.20.30">
    <property type="entry name" value="Luciferase-like domain"/>
    <property type="match status" value="1"/>
</dbReference>
<dbReference type="InterPro" id="IPR022480">
    <property type="entry name" value="F420_MSMEG2906"/>
</dbReference>
<keyword evidence="2" id="KW-0288">FMN</keyword>
<dbReference type="Pfam" id="PF00296">
    <property type="entry name" value="Bac_luciferase"/>
    <property type="match status" value="1"/>
</dbReference>
<dbReference type="AlphaFoldDB" id="A0A449H5F9"/>
<dbReference type="NCBIfam" id="TIGR03856">
    <property type="entry name" value="F420_MSMEG_2906"/>
    <property type="match status" value="1"/>
</dbReference>
<organism evidence="6">
    <name type="scientific">Nocardia farcinica</name>
    <dbReference type="NCBI Taxonomy" id="37329"/>
    <lineage>
        <taxon>Bacteria</taxon>
        <taxon>Bacillati</taxon>
        <taxon>Actinomycetota</taxon>
        <taxon>Actinomycetes</taxon>
        <taxon>Mycobacteriales</taxon>
        <taxon>Nocardiaceae</taxon>
        <taxon>Nocardia</taxon>
    </lineage>
</organism>
<dbReference type="EC" id="1.2.-.-" evidence="6"/>
<dbReference type="InterPro" id="IPR036661">
    <property type="entry name" value="Luciferase-like_sf"/>
</dbReference>